<feature type="domain" description="Protein kinase" evidence="15">
    <location>
        <begin position="320"/>
        <end position="629"/>
    </location>
</feature>
<dbReference type="AlphaFoldDB" id="B9SPT0"/>
<evidence type="ECO:0000256" key="2">
    <source>
        <dbReference type="ARBA" id="ARBA00004191"/>
    </source>
</evidence>
<evidence type="ECO:0000256" key="3">
    <source>
        <dbReference type="ARBA" id="ARBA00022512"/>
    </source>
</evidence>
<comment type="similarity">
    <text evidence="12">Belongs to the polygalacturonase-inhibiting protein family.</text>
</comment>
<evidence type="ECO:0000256" key="13">
    <source>
        <dbReference type="SAM" id="Phobius"/>
    </source>
</evidence>
<evidence type="ECO:0000256" key="4">
    <source>
        <dbReference type="ARBA" id="ARBA00022553"/>
    </source>
</evidence>
<evidence type="ECO:0000313" key="16">
    <source>
        <dbReference type="EMBL" id="EEF34411.1"/>
    </source>
</evidence>
<protein>
    <submittedName>
        <fullName evidence="16">Leucine-rich repeat transmembrane protein kinase, putative</fullName>
    </submittedName>
</protein>
<feature type="chain" id="PRO_5002891601" evidence="14">
    <location>
        <begin position="21"/>
        <end position="629"/>
    </location>
</feature>
<dbReference type="GO" id="GO:0004674">
    <property type="term" value="F:protein serine/threonine kinase activity"/>
    <property type="evidence" value="ECO:0000318"/>
    <property type="project" value="GO_Central"/>
</dbReference>
<evidence type="ECO:0000256" key="7">
    <source>
        <dbReference type="ARBA" id="ARBA00022729"/>
    </source>
</evidence>
<keyword evidence="3" id="KW-0134">Cell wall</keyword>
<evidence type="ECO:0000256" key="12">
    <source>
        <dbReference type="ARBA" id="ARBA00038043"/>
    </source>
</evidence>
<dbReference type="PANTHER" id="PTHR48007">
    <property type="entry name" value="LEUCINE-RICH REPEAT RECEPTOR-LIKE PROTEIN KINASE PXC1"/>
    <property type="match status" value="1"/>
</dbReference>
<dbReference type="InterPro" id="IPR001611">
    <property type="entry name" value="Leu-rich_rpt"/>
</dbReference>
<evidence type="ECO:0000256" key="9">
    <source>
        <dbReference type="ARBA" id="ARBA00022989"/>
    </source>
</evidence>
<dbReference type="InterPro" id="IPR032675">
    <property type="entry name" value="LRR_dom_sf"/>
</dbReference>
<accession>B9SPT0</accession>
<dbReference type="SUPFAM" id="SSF56112">
    <property type="entry name" value="Protein kinase-like (PK-like)"/>
    <property type="match status" value="1"/>
</dbReference>
<keyword evidence="16" id="KW-0808">Transferase</keyword>
<evidence type="ECO:0000256" key="1">
    <source>
        <dbReference type="ARBA" id="ARBA00004167"/>
    </source>
</evidence>
<evidence type="ECO:0000256" key="14">
    <source>
        <dbReference type="SAM" id="SignalP"/>
    </source>
</evidence>
<evidence type="ECO:0000256" key="6">
    <source>
        <dbReference type="ARBA" id="ARBA00022692"/>
    </source>
</evidence>
<dbReference type="InParanoid" id="B9SPT0"/>
<proteinExistence type="inferred from homology"/>
<evidence type="ECO:0000313" key="17">
    <source>
        <dbReference type="Proteomes" id="UP000008311"/>
    </source>
</evidence>
<comment type="subcellular location">
    <subcellularLocation>
        <location evidence="1">Membrane</location>
        <topology evidence="1">Single-pass membrane protein</topology>
    </subcellularLocation>
    <subcellularLocation>
        <location evidence="2">Secreted</location>
        <location evidence="2">Cell wall</location>
    </subcellularLocation>
</comment>
<keyword evidence="4" id="KW-0597">Phosphoprotein</keyword>
<feature type="signal peptide" evidence="14">
    <location>
        <begin position="1"/>
        <end position="20"/>
    </location>
</feature>
<evidence type="ECO:0000256" key="8">
    <source>
        <dbReference type="ARBA" id="ARBA00022737"/>
    </source>
</evidence>
<dbReference type="InterPro" id="IPR046959">
    <property type="entry name" value="PRK1-6/SRF4-like"/>
</dbReference>
<reference evidence="17" key="1">
    <citation type="journal article" date="2010" name="Nat. Biotechnol.">
        <title>Draft genome sequence of the oilseed species Ricinus communis.</title>
        <authorList>
            <person name="Chan A.P."/>
            <person name="Crabtree J."/>
            <person name="Zhao Q."/>
            <person name="Lorenzi H."/>
            <person name="Orvis J."/>
            <person name="Puiu D."/>
            <person name="Melake-Berhan A."/>
            <person name="Jones K.M."/>
            <person name="Redman J."/>
            <person name="Chen G."/>
            <person name="Cahoon E.B."/>
            <person name="Gedil M."/>
            <person name="Stanke M."/>
            <person name="Haas B.J."/>
            <person name="Wortman J.R."/>
            <person name="Fraser-Liggett C.M."/>
            <person name="Ravel J."/>
            <person name="Rabinowicz P.D."/>
        </authorList>
    </citation>
    <scope>NUCLEOTIDE SEQUENCE [LARGE SCALE GENOMIC DNA]</scope>
    <source>
        <strain evidence="17">cv. Hale</strain>
    </source>
</reference>
<dbReference type="Pfam" id="PF08263">
    <property type="entry name" value="LRRNT_2"/>
    <property type="match status" value="1"/>
</dbReference>
<dbReference type="Gene3D" id="3.80.10.10">
    <property type="entry name" value="Ribonuclease Inhibitor"/>
    <property type="match status" value="2"/>
</dbReference>
<keyword evidence="5" id="KW-0433">Leucine-rich repeat</keyword>
<evidence type="ECO:0000256" key="10">
    <source>
        <dbReference type="ARBA" id="ARBA00023136"/>
    </source>
</evidence>
<dbReference type="eggNOG" id="ENOG502QUJJ">
    <property type="taxonomic scope" value="Eukaryota"/>
</dbReference>
<keyword evidence="3" id="KW-0964">Secreted</keyword>
<dbReference type="InterPro" id="IPR013210">
    <property type="entry name" value="LRR_N_plant-typ"/>
</dbReference>
<keyword evidence="7 14" id="KW-0732">Signal</keyword>
<gene>
    <name evidence="16" type="ORF">RCOM_0205410</name>
</gene>
<dbReference type="EMBL" id="EQ974072">
    <property type="protein sequence ID" value="EEF34411.1"/>
    <property type="molecule type" value="Genomic_DNA"/>
</dbReference>
<feature type="transmembrane region" description="Helical" evidence="13">
    <location>
        <begin position="239"/>
        <end position="261"/>
    </location>
</feature>
<sequence>MMACRVVACIILMLSHIIVGFFADADDAAALLTFKNSLSNPSLLYDWKETSTPCRANTSIWVGVDCNDDGYIYRLILENMGLSGKIDFDSLALLPQLRALSFKNNSFQGPFPDHLNKLRSLKTLYLSFNEFSGVIPDDAFYGMNSLAQLHLGHNVFSGPIPSSLVPLTKLVRLSLEDNQFDGQIPDFQRHFSFFNVSNNHLTGHIPASLADISPSLFAGNDGLCGKPLPSCKSSKNKTLIIIVVVVASVVALAAILAFAYFRRGRTKTPQLSLKQLQVQGTEAHAQFAIMAPKESPDGNKGKLEFVRNDRERFELQGLLRASAEILGSSDFGPSYKAVIADGSAMVVKRFREMSDAPKSEFYDHITRLGTLSHRNLLPLVAFYYRNDEKLLISDYVENGSLATHLHGKHSSGGKKLDWPTRLKIIKGVARGLAYLHKELPSLTLPHGHLKSSNVLVDHTFEPLLTDYALAPLVNKGHAQQHMAAYKSPEFTQYARTIRKTDVWSLGILILEMLTGKFPANYERQGSSKGDLARWVNSVVREEWTGEVFDVEMSGTKNGEGEMLKLLKIGMCCCEWKVERRWDLRKAVDRIEELKERERECDEFSSNASEADIYSSRAMTDDDFSFSINA</sequence>
<dbReference type="FunFam" id="1.10.510.10:FF:000480">
    <property type="entry name" value="Pollen receptor-like kinase 1"/>
    <property type="match status" value="1"/>
</dbReference>
<keyword evidence="6 13" id="KW-0812">Transmembrane</keyword>
<dbReference type="PANTHER" id="PTHR48007:SF67">
    <property type="entry name" value="POLLEN RECEPTOR-LIKE KINASE 1"/>
    <property type="match status" value="1"/>
</dbReference>
<dbReference type="PROSITE" id="PS50011">
    <property type="entry name" value="PROTEIN_KINASE_DOM"/>
    <property type="match status" value="1"/>
</dbReference>
<keyword evidence="11" id="KW-0675">Receptor</keyword>
<dbReference type="GO" id="GO:0005886">
    <property type="term" value="C:plasma membrane"/>
    <property type="evidence" value="ECO:0000318"/>
    <property type="project" value="GO_Central"/>
</dbReference>
<dbReference type="FunFam" id="3.80.10.10:FF:000400">
    <property type="entry name" value="Nuclear pore complex protein NUP107"/>
    <property type="match status" value="1"/>
</dbReference>
<evidence type="ECO:0000256" key="5">
    <source>
        <dbReference type="ARBA" id="ARBA00022614"/>
    </source>
</evidence>
<dbReference type="Pfam" id="PF00069">
    <property type="entry name" value="Pkinase"/>
    <property type="match status" value="1"/>
</dbReference>
<keyword evidence="8" id="KW-0677">Repeat</keyword>
<keyword evidence="10 13" id="KW-0472">Membrane</keyword>
<keyword evidence="9 13" id="KW-1133">Transmembrane helix</keyword>
<organism evidence="16 17">
    <name type="scientific">Ricinus communis</name>
    <name type="common">Castor bean</name>
    <dbReference type="NCBI Taxonomy" id="3988"/>
    <lineage>
        <taxon>Eukaryota</taxon>
        <taxon>Viridiplantae</taxon>
        <taxon>Streptophyta</taxon>
        <taxon>Embryophyta</taxon>
        <taxon>Tracheophyta</taxon>
        <taxon>Spermatophyta</taxon>
        <taxon>Magnoliopsida</taxon>
        <taxon>eudicotyledons</taxon>
        <taxon>Gunneridae</taxon>
        <taxon>Pentapetalae</taxon>
        <taxon>rosids</taxon>
        <taxon>fabids</taxon>
        <taxon>Malpighiales</taxon>
        <taxon>Euphorbiaceae</taxon>
        <taxon>Acalyphoideae</taxon>
        <taxon>Acalypheae</taxon>
        <taxon>Ricinus</taxon>
    </lineage>
</organism>
<dbReference type="Proteomes" id="UP000008311">
    <property type="component" value="Unassembled WGS sequence"/>
</dbReference>
<dbReference type="SUPFAM" id="SSF52058">
    <property type="entry name" value="L domain-like"/>
    <property type="match status" value="1"/>
</dbReference>
<dbReference type="InterPro" id="IPR011009">
    <property type="entry name" value="Kinase-like_dom_sf"/>
</dbReference>
<dbReference type="GO" id="GO:0005524">
    <property type="term" value="F:ATP binding"/>
    <property type="evidence" value="ECO:0007669"/>
    <property type="project" value="InterPro"/>
</dbReference>
<dbReference type="InterPro" id="IPR000719">
    <property type="entry name" value="Prot_kinase_dom"/>
</dbReference>
<evidence type="ECO:0000259" key="15">
    <source>
        <dbReference type="PROSITE" id="PS50011"/>
    </source>
</evidence>
<keyword evidence="17" id="KW-1185">Reference proteome</keyword>
<name>B9SPT0_RICCO</name>
<keyword evidence="16" id="KW-0418">Kinase</keyword>
<dbReference type="Gene3D" id="1.10.510.10">
    <property type="entry name" value="Transferase(Phosphotransferase) domain 1"/>
    <property type="match status" value="1"/>
</dbReference>
<dbReference type="Pfam" id="PF13855">
    <property type="entry name" value="LRR_8"/>
    <property type="match status" value="1"/>
</dbReference>
<dbReference type="Gene3D" id="3.30.200.20">
    <property type="entry name" value="Phosphorylase Kinase, domain 1"/>
    <property type="match status" value="1"/>
</dbReference>
<evidence type="ECO:0000256" key="11">
    <source>
        <dbReference type="ARBA" id="ARBA00023170"/>
    </source>
</evidence>